<accession>A0A645BSQ1</accession>
<dbReference type="InterPro" id="IPR013653">
    <property type="entry name" value="GCN5-like_dom"/>
</dbReference>
<sequence>MSSKKEILEYLKKNQCDNLNIINFIEGYPIHHFERVGGSVFIKGTSDRKWIYISSKCKNELQLIKGKLTKEDKCFAIIEDWMLPILTDGAKVKWKLSTTRLVLTRDVDLPKSICKTENLTLEDSNFIYDNSHYKEFLSIDYIKERITNGISSCVRIKGNPVAWGMTQDDGAIGFLHVLPQHRKKGYAKAVTLDLIKKVKSAQKIPFVHIEESNENSMKLAMGLGFQKDRMVHWLEIE</sequence>
<protein>
    <recommendedName>
        <fullName evidence="1">N-acetyltransferase domain-containing protein</fullName>
    </recommendedName>
</protein>
<dbReference type="SUPFAM" id="SSF55729">
    <property type="entry name" value="Acyl-CoA N-acyltransferases (Nat)"/>
    <property type="match status" value="1"/>
</dbReference>
<evidence type="ECO:0000313" key="2">
    <source>
        <dbReference type="EMBL" id="MPM67631.1"/>
    </source>
</evidence>
<gene>
    <name evidence="2" type="ORF">SDC9_114555</name>
</gene>
<dbReference type="InterPro" id="IPR016181">
    <property type="entry name" value="Acyl_CoA_acyltransferase"/>
</dbReference>
<dbReference type="PROSITE" id="PS51186">
    <property type="entry name" value="GNAT"/>
    <property type="match status" value="1"/>
</dbReference>
<proteinExistence type="predicted"/>
<comment type="caution">
    <text evidence="2">The sequence shown here is derived from an EMBL/GenBank/DDBJ whole genome shotgun (WGS) entry which is preliminary data.</text>
</comment>
<dbReference type="PANTHER" id="PTHR20958">
    <property type="entry name" value="GLYCINE N-ACYLTRANSFERASE-LIKE PROTEIN"/>
    <property type="match status" value="1"/>
</dbReference>
<dbReference type="InterPro" id="IPR053225">
    <property type="entry name" value="Acyl-CoA_N-acyltransferase"/>
</dbReference>
<dbReference type="AlphaFoldDB" id="A0A645BSQ1"/>
<dbReference type="InterPro" id="IPR000182">
    <property type="entry name" value="GNAT_dom"/>
</dbReference>
<dbReference type="Pfam" id="PF08445">
    <property type="entry name" value="FR47"/>
    <property type="match status" value="1"/>
</dbReference>
<dbReference type="GO" id="GO:0016747">
    <property type="term" value="F:acyltransferase activity, transferring groups other than amino-acyl groups"/>
    <property type="evidence" value="ECO:0007669"/>
    <property type="project" value="InterPro"/>
</dbReference>
<organism evidence="2">
    <name type="scientific">bioreactor metagenome</name>
    <dbReference type="NCBI Taxonomy" id="1076179"/>
    <lineage>
        <taxon>unclassified sequences</taxon>
        <taxon>metagenomes</taxon>
        <taxon>ecological metagenomes</taxon>
    </lineage>
</organism>
<feature type="domain" description="N-acetyltransferase" evidence="1">
    <location>
        <begin position="102"/>
        <end position="237"/>
    </location>
</feature>
<reference evidence="2" key="1">
    <citation type="submission" date="2019-08" db="EMBL/GenBank/DDBJ databases">
        <authorList>
            <person name="Kucharzyk K."/>
            <person name="Murdoch R.W."/>
            <person name="Higgins S."/>
            <person name="Loffler F."/>
        </authorList>
    </citation>
    <scope>NUCLEOTIDE SEQUENCE</scope>
</reference>
<dbReference type="EMBL" id="VSSQ01021799">
    <property type="protein sequence ID" value="MPM67631.1"/>
    <property type="molecule type" value="Genomic_DNA"/>
</dbReference>
<dbReference type="Gene3D" id="3.40.630.30">
    <property type="match status" value="1"/>
</dbReference>
<evidence type="ECO:0000259" key="1">
    <source>
        <dbReference type="PROSITE" id="PS51186"/>
    </source>
</evidence>
<dbReference type="PANTHER" id="PTHR20958:SF6">
    <property type="entry name" value="GLYCINE N-ACYLTRANSFERASE-LIKE PROTEIN"/>
    <property type="match status" value="1"/>
</dbReference>
<name>A0A645BSQ1_9ZZZZ</name>